<dbReference type="RefSeq" id="WP_094995423.1">
    <property type="nucleotide sequence ID" value="NZ_BMJL01000001.1"/>
</dbReference>
<dbReference type="PANTHER" id="PTHR33490:SF6">
    <property type="entry name" value="SLL1049 PROTEIN"/>
    <property type="match status" value="1"/>
</dbReference>
<keyword evidence="2" id="KW-1185">Reference proteome</keyword>
<gene>
    <name evidence="1" type="ORF">CJ263_00265</name>
</gene>
<dbReference type="EMBL" id="CP022957">
    <property type="protein sequence ID" value="ASV28788.1"/>
    <property type="molecule type" value="Genomic_DNA"/>
</dbReference>
<accession>A0A223V159</accession>
<dbReference type="OrthoDB" id="9804872at2"/>
<organism evidence="1 2">
    <name type="scientific">Maribacter cobaltidurans</name>
    <dbReference type="NCBI Taxonomy" id="1178778"/>
    <lineage>
        <taxon>Bacteria</taxon>
        <taxon>Pseudomonadati</taxon>
        <taxon>Bacteroidota</taxon>
        <taxon>Flavobacteriia</taxon>
        <taxon>Flavobacteriales</taxon>
        <taxon>Flavobacteriaceae</taxon>
        <taxon>Maribacter</taxon>
    </lineage>
</organism>
<reference evidence="1 2" key="1">
    <citation type="submission" date="2017-08" db="EMBL/GenBank/DDBJ databases">
        <title>The complete genome sequence of Maribacter sp. B1, isolated from deep-sea sediment.</title>
        <authorList>
            <person name="Wu Y.-H."/>
            <person name="Cheng H."/>
            <person name="Xu X.-W."/>
        </authorList>
    </citation>
    <scope>NUCLEOTIDE SEQUENCE [LARGE SCALE GENOMIC DNA]</scope>
    <source>
        <strain evidence="1 2">B1</strain>
    </source>
</reference>
<dbReference type="AlphaFoldDB" id="A0A223V159"/>
<dbReference type="SMART" id="SM00460">
    <property type="entry name" value="TGc"/>
    <property type="match status" value="1"/>
</dbReference>
<dbReference type="Pfam" id="PF01841">
    <property type="entry name" value="Transglut_core"/>
    <property type="match status" value="1"/>
</dbReference>
<evidence type="ECO:0000313" key="1">
    <source>
        <dbReference type="EMBL" id="ASV28788.1"/>
    </source>
</evidence>
<sequence>MSKEYTVTYRSENVYEEWVDDAYWQFLILPLENSTQELVEKDFSNSIHAINQYSINGFGFNSIKVHPKKRFKEISFEATFKVLKLESEEIKEFSKTEIKKSIEEINTLEFKINFERFLKSTRLTLLPKLETPLFQFNTNTSLLENLKLLNNWIHGFLKYNAGVTDITTTLDKVLSQKSGVCQDFAHLFCSVCRKNGIPARYVSGYLNHENGYLGDSQMHAWTEAYLPNYGWLGFDPTNNILANANHIKVSHGKDYNDCSPLKGVVYSHGNHKTGHSVVVKSNQQQIQQ</sequence>
<dbReference type="InterPro" id="IPR002931">
    <property type="entry name" value="Transglutaminase-like"/>
</dbReference>
<dbReference type="Proteomes" id="UP000215244">
    <property type="component" value="Chromosome"/>
</dbReference>
<dbReference type="SUPFAM" id="SSF54001">
    <property type="entry name" value="Cysteine proteinases"/>
    <property type="match status" value="1"/>
</dbReference>
<dbReference type="KEGG" id="marb:CJ263_00265"/>
<dbReference type="Gene3D" id="3.10.620.30">
    <property type="match status" value="1"/>
</dbReference>
<proteinExistence type="predicted"/>
<evidence type="ECO:0000313" key="2">
    <source>
        <dbReference type="Proteomes" id="UP000215244"/>
    </source>
</evidence>
<name>A0A223V159_9FLAO</name>
<protein>
    <submittedName>
        <fullName evidence="1">Transglutaminase</fullName>
    </submittedName>
</protein>
<dbReference type="PANTHER" id="PTHR33490">
    <property type="entry name" value="BLR5614 PROTEIN-RELATED"/>
    <property type="match status" value="1"/>
</dbReference>
<dbReference type="InterPro" id="IPR038765">
    <property type="entry name" value="Papain-like_cys_pep_sf"/>
</dbReference>